<accession>A0A2I1GU82</accession>
<keyword evidence="2" id="KW-1185">Reference proteome</keyword>
<dbReference type="EMBL" id="LLXI01000843">
    <property type="protein sequence ID" value="PKY50218.1"/>
    <property type="molecule type" value="Genomic_DNA"/>
</dbReference>
<name>A0A2I1GU82_9GLOM</name>
<reference evidence="1 2" key="1">
    <citation type="submission" date="2015-10" db="EMBL/GenBank/DDBJ databases">
        <title>Genome analyses suggest a sexual origin of heterokaryosis in a supposedly ancient asexual fungus.</title>
        <authorList>
            <person name="Ropars J."/>
            <person name="Sedzielewska K."/>
            <person name="Noel J."/>
            <person name="Charron P."/>
            <person name="Farinelli L."/>
            <person name="Marton T."/>
            <person name="Kruger M."/>
            <person name="Pelin A."/>
            <person name="Brachmann A."/>
            <person name="Corradi N."/>
        </authorList>
    </citation>
    <scope>NUCLEOTIDE SEQUENCE [LARGE SCALE GENOMIC DNA]</scope>
    <source>
        <strain evidence="1 2">A4</strain>
    </source>
</reference>
<dbReference type="Proteomes" id="UP000234323">
    <property type="component" value="Unassembled WGS sequence"/>
</dbReference>
<evidence type="ECO:0000313" key="2">
    <source>
        <dbReference type="Proteomes" id="UP000234323"/>
    </source>
</evidence>
<dbReference type="AlphaFoldDB" id="A0A2I1GU82"/>
<proteinExistence type="predicted"/>
<organism evidence="1 2">
    <name type="scientific">Rhizophagus irregularis</name>
    <dbReference type="NCBI Taxonomy" id="588596"/>
    <lineage>
        <taxon>Eukaryota</taxon>
        <taxon>Fungi</taxon>
        <taxon>Fungi incertae sedis</taxon>
        <taxon>Mucoromycota</taxon>
        <taxon>Glomeromycotina</taxon>
        <taxon>Glomeromycetes</taxon>
        <taxon>Glomerales</taxon>
        <taxon>Glomeraceae</taxon>
        <taxon>Rhizophagus</taxon>
    </lineage>
</organism>
<dbReference type="VEuPathDB" id="FungiDB:RhiirA1_520991"/>
<sequence>MTCLLDIDILPYPILEHSNYDAHKQNFNRLTITEESFQESKSVRFFKKRIWRGLYTTQNIDYAIEYAGRNGTLLIFDWTNPDRNLKIKHLNDLEEWKSTIKRNQAKLYRLKGPGLSNDGRECFLRLFEDYFKVGSNLTKSNIYRGEPVKRWICLAGVGKPRPPRYRADILEEIVQVVGKTNSAVNAFTERLFAALTEEQYKELKNLLSNATTCEVKECSRLLFHL</sequence>
<gene>
    <name evidence="1" type="ORF">RhiirA4_466585</name>
</gene>
<comment type="caution">
    <text evidence="1">The sequence shown here is derived from an EMBL/GenBank/DDBJ whole genome shotgun (WGS) entry which is preliminary data.</text>
</comment>
<protein>
    <submittedName>
        <fullName evidence="1">Uncharacterized protein</fullName>
    </submittedName>
</protein>
<evidence type="ECO:0000313" key="1">
    <source>
        <dbReference type="EMBL" id="PKY50218.1"/>
    </source>
</evidence>